<keyword evidence="1" id="KW-0812">Transmembrane</keyword>
<dbReference type="KEGG" id="blq:L21SP5_00940"/>
<evidence type="ECO:0000313" key="3">
    <source>
        <dbReference type="Proteomes" id="UP000064893"/>
    </source>
</evidence>
<evidence type="ECO:0000313" key="2">
    <source>
        <dbReference type="EMBL" id="ALO14607.1"/>
    </source>
</evidence>
<gene>
    <name evidence="2" type="ORF">L21SP5_00940</name>
</gene>
<keyword evidence="1" id="KW-0472">Membrane</keyword>
<dbReference type="AlphaFoldDB" id="A0A0S2HX52"/>
<dbReference type="EMBL" id="CP013118">
    <property type="protein sequence ID" value="ALO14607.1"/>
    <property type="molecule type" value="Genomic_DNA"/>
</dbReference>
<reference evidence="2 3" key="1">
    <citation type="submission" date="2015-11" db="EMBL/GenBank/DDBJ databases">
        <title>Description and complete genome sequence of a novel strain predominating in hypersaline microbial mats and representing a new family of the Bacteriodetes phylum.</title>
        <authorList>
            <person name="Spring S."/>
            <person name="Bunk B."/>
            <person name="Sproer C."/>
            <person name="Klenk H.-P."/>
        </authorList>
    </citation>
    <scope>NUCLEOTIDE SEQUENCE [LARGE SCALE GENOMIC DNA]</scope>
    <source>
        <strain evidence="2 3">L21-Spi-D4</strain>
    </source>
</reference>
<organism evidence="2 3">
    <name type="scientific">Salinivirga cyanobacteriivorans</name>
    <dbReference type="NCBI Taxonomy" id="1307839"/>
    <lineage>
        <taxon>Bacteria</taxon>
        <taxon>Pseudomonadati</taxon>
        <taxon>Bacteroidota</taxon>
        <taxon>Bacteroidia</taxon>
        <taxon>Bacteroidales</taxon>
        <taxon>Salinivirgaceae</taxon>
        <taxon>Salinivirga</taxon>
    </lineage>
</organism>
<feature type="transmembrane region" description="Helical" evidence="1">
    <location>
        <begin position="12"/>
        <end position="34"/>
    </location>
</feature>
<protein>
    <submittedName>
        <fullName evidence="2">Uncharacterized protein</fullName>
    </submittedName>
</protein>
<keyword evidence="3" id="KW-1185">Reference proteome</keyword>
<accession>A0A0S2HX52</accession>
<proteinExistence type="predicted"/>
<dbReference type="RefSeq" id="WP_157754557.1">
    <property type="nucleotide sequence ID" value="NZ_CP013118.1"/>
</dbReference>
<keyword evidence="1" id="KW-1133">Transmembrane helix</keyword>
<sequence>MINLYIGPGLGIGTIVLIFIIAGIVLFAFGYIFWMKFKRFFKKKDKK</sequence>
<name>A0A0S2HX52_9BACT</name>
<evidence type="ECO:0000256" key="1">
    <source>
        <dbReference type="SAM" id="Phobius"/>
    </source>
</evidence>
<dbReference type="Proteomes" id="UP000064893">
    <property type="component" value="Chromosome"/>
</dbReference>